<feature type="compositionally biased region" description="Polar residues" evidence="1">
    <location>
        <begin position="109"/>
        <end position="120"/>
    </location>
</feature>
<gene>
    <name evidence="2" type="ORF">Sradi_5994300</name>
</gene>
<evidence type="ECO:0000313" key="2">
    <source>
        <dbReference type="EMBL" id="KAL0305770.1"/>
    </source>
</evidence>
<reference evidence="2" key="2">
    <citation type="journal article" date="2024" name="Plant">
        <title>Genomic evolution and insights into agronomic trait innovations of Sesamum species.</title>
        <authorList>
            <person name="Miao H."/>
            <person name="Wang L."/>
            <person name="Qu L."/>
            <person name="Liu H."/>
            <person name="Sun Y."/>
            <person name="Le M."/>
            <person name="Wang Q."/>
            <person name="Wei S."/>
            <person name="Zheng Y."/>
            <person name="Lin W."/>
            <person name="Duan Y."/>
            <person name="Cao H."/>
            <person name="Xiong S."/>
            <person name="Wang X."/>
            <person name="Wei L."/>
            <person name="Li C."/>
            <person name="Ma Q."/>
            <person name="Ju M."/>
            <person name="Zhao R."/>
            <person name="Li G."/>
            <person name="Mu C."/>
            <person name="Tian Q."/>
            <person name="Mei H."/>
            <person name="Zhang T."/>
            <person name="Gao T."/>
            <person name="Zhang H."/>
        </authorList>
    </citation>
    <scope>NUCLEOTIDE SEQUENCE</scope>
    <source>
        <strain evidence="2">G02</strain>
    </source>
</reference>
<feature type="region of interest" description="Disordered" evidence="1">
    <location>
        <begin position="426"/>
        <end position="460"/>
    </location>
</feature>
<feature type="compositionally biased region" description="Basic and acidic residues" evidence="1">
    <location>
        <begin position="349"/>
        <end position="358"/>
    </location>
</feature>
<organism evidence="2">
    <name type="scientific">Sesamum radiatum</name>
    <name type="common">Black benniseed</name>
    <dbReference type="NCBI Taxonomy" id="300843"/>
    <lineage>
        <taxon>Eukaryota</taxon>
        <taxon>Viridiplantae</taxon>
        <taxon>Streptophyta</taxon>
        <taxon>Embryophyta</taxon>
        <taxon>Tracheophyta</taxon>
        <taxon>Spermatophyta</taxon>
        <taxon>Magnoliopsida</taxon>
        <taxon>eudicotyledons</taxon>
        <taxon>Gunneridae</taxon>
        <taxon>Pentapetalae</taxon>
        <taxon>asterids</taxon>
        <taxon>lamiids</taxon>
        <taxon>Lamiales</taxon>
        <taxon>Pedaliaceae</taxon>
        <taxon>Sesamum</taxon>
    </lineage>
</organism>
<feature type="region of interest" description="Disordered" evidence="1">
    <location>
        <begin position="257"/>
        <end position="412"/>
    </location>
</feature>
<feature type="compositionally biased region" description="Acidic residues" evidence="1">
    <location>
        <begin position="393"/>
        <end position="402"/>
    </location>
</feature>
<sequence>MDPKALLDYALFQLTPTRTRCDLIVFSGKKSEKLASGLVEPFISHLKCAKDQIPKGGYSITLRPPPTADDASWFTKVTFQRFVRFVSTPEILERIVRIEREILQIESSIHPSEVSNTEQTGHPGEADAVVKKSTNSSKLTSEEEDGDAPRENSRIRLQRVMDTRKALLQKEQAMAYARAVVAGYEMDIIDDLICFADTFGASRLRVACTDFKELYKKKHSDDIWMDELAAVKCPVTDLSYLGASGIMLASDPLMRTGSSEPLLDTANSDGSKENNLQAPEKPNGPAGSMPYYPGHMGWSPSGGHIPSKNHQSRKSSWKKDKSLDANGTDASEEDEQTASSDSDNGTDSDEPKEHDRKPSTKGHKHVKKGKEKNSKTVVIRNINYITSQRRNGEEDEVSEDSSEAPSLDEASIRGGVDNAIASLEKHSHSRVHKNRGKRGSQAQNGGNGSGEQDFGNGVDANIFEGGKANNAWDAFQNLLMSQEESNSSELSKHHPGDSLDEHFLMENSNGGLSQKIRKQLLTSDDSVLVIQRGGENGAKLTLWILQMVKICMQV</sequence>
<proteinExistence type="predicted"/>
<accession>A0AAW2KIN9</accession>
<reference evidence="2" key="1">
    <citation type="submission" date="2020-06" db="EMBL/GenBank/DDBJ databases">
        <authorList>
            <person name="Li T."/>
            <person name="Hu X."/>
            <person name="Zhang T."/>
            <person name="Song X."/>
            <person name="Zhang H."/>
            <person name="Dai N."/>
            <person name="Sheng W."/>
            <person name="Hou X."/>
            <person name="Wei L."/>
        </authorList>
    </citation>
    <scope>NUCLEOTIDE SEQUENCE</scope>
    <source>
        <strain evidence="2">G02</strain>
        <tissue evidence="2">Leaf</tissue>
    </source>
</reference>
<dbReference type="EMBL" id="JACGWJ010000028">
    <property type="protein sequence ID" value="KAL0305770.1"/>
    <property type="molecule type" value="Genomic_DNA"/>
</dbReference>
<dbReference type="PANTHER" id="PTHR31008:SF0">
    <property type="entry name" value="CSL1"/>
    <property type="match status" value="1"/>
</dbReference>
<protein>
    <submittedName>
        <fullName evidence="2">COP1-interacting protein 7</fullName>
    </submittedName>
</protein>
<dbReference type="PANTHER" id="PTHR31008">
    <property type="entry name" value="COP1-INTERACTING PROTEIN-RELATED"/>
    <property type="match status" value="1"/>
</dbReference>
<name>A0AAW2KIN9_SESRA</name>
<feature type="compositionally biased region" description="Polar residues" evidence="1">
    <location>
        <begin position="265"/>
        <end position="277"/>
    </location>
</feature>
<evidence type="ECO:0000256" key="1">
    <source>
        <dbReference type="SAM" id="MobiDB-lite"/>
    </source>
</evidence>
<dbReference type="AlphaFoldDB" id="A0AAW2KIN9"/>
<feature type="compositionally biased region" description="Basic residues" evidence="1">
    <location>
        <begin position="359"/>
        <end position="370"/>
    </location>
</feature>
<feature type="compositionally biased region" description="Basic residues" evidence="1">
    <location>
        <begin position="427"/>
        <end position="438"/>
    </location>
</feature>
<comment type="caution">
    <text evidence="2">The sequence shown here is derived from an EMBL/GenBank/DDBJ whole genome shotgun (WGS) entry which is preliminary data.</text>
</comment>
<feature type="region of interest" description="Disordered" evidence="1">
    <location>
        <begin position="109"/>
        <end position="152"/>
    </location>
</feature>